<evidence type="ECO:0000256" key="12">
    <source>
        <dbReference type="ARBA" id="ARBA00023212"/>
    </source>
</evidence>
<evidence type="ECO:0000256" key="8">
    <source>
        <dbReference type="ARBA" id="ARBA00022824"/>
    </source>
</evidence>
<keyword evidence="11 16" id="KW-0472">Membrane</keyword>
<organism evidence="17 18">
    <name type="scientific">Microtus ochrogaster</name>
    <name type="common">Prairie vole</name>
    <dbReference type="NCBI Taxonomy" id="79684"/>
    <lineage>
        <taxon>Eukaryota</taxon>
        <taxon>Metazoa</taxon>
        <taxon>Chordata</taxon>
        <taxon>Craniata</taxon>
        <taxon>Vertebrata</taxon>
        <taxon>Euteleostomi</taxon>
        <taxon>Mammalia</taxon>
        <taxon>Eutheria</taxon>
        <taxon>Euarchontoglires</taxon>
        <taxon>Glires</taxon>
        <taxon>Rodentia</taxon>
        <taxon>Myomorpha</taxon>
        <taxon>Muroidea</taxon>
        <taxon>Cricetidae</taxon>
        <taxon>Arvicolinae</taxon>
        <taxon>Microtus</taxon>
    </lineage>
</organism>
<comment type="similarity">
    <text evidence="4">Belongs to the PRA1 family.</text>
</comment>
<evidence type="ECO:0000256" key="16">
    <source>
        <dbReference type="SAM" id="Phobius"/>
    </source>
</evidence>
<evidence type="ECO:0000256" key="3">
    <source>
        <dbReference type="ARBA" id="ARBA00004651"/>
    </source>
</evidence>
<comment type="caution">
    <text evidence="17">The sequence shown here is derived from an EMBL/GenBank/DDBJ whole genome shotgun (WGS) entry which is preliminary data.</text>
</comment>
<feature type="transmembrane region" description="Helical" evidence="16">
    <location>
        <begin position="86"/>
        <end position="110"/>
    </location>
</feature>
<evidence type="ECO:0000256" key="6">
    <source>
        <dbReference type="ARBA" id="ARBA00022490"/>
    </source>
</evidence>
<gene>
    <name evidence="17" type="ORF">LTLLF_143760</name>
</gene>
<dbReference type="AlphaFoldDB" id="A0A8J6GLP1"/>
<evidence type="ECO:0000256" key="14">
    <source>
        <dbReference type="ARBA" id="ARBA00041967"/>
    </source>
</evidence>
<dbReference type="GO" id="GO:0051051">
    <property type="term" value="P:negative regulation of transport"/>
    <property type="evidence" value="ECO:0007669"/>
    <property type="project" value="TreeGrafter"/>
</dbReference>
<evidence type="ECO:0000256" key="11">
    <source>
        <dbReference type="ARBA" id="ARBA00023136"/>
    </source>
</evidence>
<dbReference type="GO" id="GO:0005856">
    <property type="term" value="C:cytoskeleton"/>
    <property type="evidence" value="ECO:0007669"/>
    <property type="project" value="UniProtKB-SubCell"/>
</dbReference>
<keyword evidence="12" id="KW-0206">Cytoskeleton</keyword>
<evidence type="ECO:0000313" key="17">
    <source>
        <dbReference type="EMBL" id="KAH0512644.1"/>
    </source>
</evidence>
<dbReference type="GO" id="GO:0005789">
    <property type="term" value="C:endoplasmic reticulum membrane"/>
    <property type="evidence" value="ECO:0007669"/>
    <property type="project" value="UniProtKB-SubCell"/>
</dbReference>
<feature type="transmembrane region" description="Helical" evidence="16">
    <location>
        <begin position="180"/>
        <end position="198"/>
    </location>
</feature>
<dbReference type="GO" id="GO:0005886">
    <property type="term" value="C:plasma membrane"/>
    <property type="evidence" value="ECO:0007669"/>
    <property type="project" value="UniProtKB-SubCell"/>
</dbReference>
<evidence type="ECO:0000256" key="15">
    <source>
        <dbReference type="ARBA" id="ARBA00046622"/>
    </source>
</evidence>
<keyword evidence="9 16" id="KW-1133">Transmembrane helix</keyword>
<dbReference type="EMBL" id="JAATJU010021851">
    <property type="protein sequence ID" value="KAH0512644.1"/>
    <property type="molecule type" value="Genomic_DNA"/>
</dbReference>
<protein>
    <recommendedName>
        <fullName evidence="13">PRA1 family protein 3</fullName>
    </recommendedName>
    <alternativeName>
        <fullName evidence="14">ADP-ribosylation factor-like protein 6-interacting protein 5</fullName>
    </alternativeName>
</protein>
<evidence type="ECO:0000256" key="5">
    <source>
        <dbReference type="ARBA" id="ARBA00022475"/>
    </source>
</evidence>
<dbReference type="Proteomes" id="UP000710432">
    <property type="component" value="Unassembled WGS sequence"/>
</dbReference>
<evidence type="ECO:0000313" key="18">
    <source>
        <dbReference type="Proteomes" id="UP000710432"/>
    </source>
</evidence>
<name>A0A8J6GLP1_MICOH</name>
<dbReference type="InterPro" id="IPR004895">
    <property type="entry name" value="Prenylated_rab_accept_PRA1"/>
</dbReference>
<dbReference type="PANTHER" id="PTHR12859:SF2">
    <property type="entry name" value="PRA1 FAMILY PROTEIN 3"/>
    <property type="match status" value="1"/>
</dbReference>
<sequence>MILEGEEALQDVSLALRQEHKAGRWRKGCRCRLLQIPEAKHWKERNMDVALAPLRAWDDFFPGSDRFARPDFRDISKWNNRVVSNLLYYQTNYLVVAAMMISVVGFPFLVQRCAVVWSPEAARPCRRGQECWFYKGHEKKADGYIPNCHEPQENLIFSEKYPVSTQPLCSSSLFLSPFNMILGGIIVVLVFTGFVWAAHNKDILRRMKKQYPTTFVMVVMLASYFLISMFGGVMVFVFGITFPLLLMFIHASLRLRNLKNKLENKMEGIGLKKTPMGIILDALEQQEESITKFADYISKARE</sequence>
<evidence type="ECO:0000256" key="9">
    <source>
        <dbReference type="ARBA" id="ARBA00022989"/>
    </source>
</evidence>
<reference evidence="17" key="1">
    <citation type="submission" date="2020-03" db="EMBL/GenBank/DDBJ databases">
        <title>Studies in the Genomics of Life Span.</title>
        <authorList>
            <person name="Glass D."/>
        </authorList>
    </citation>
    <scope>NUCLEOTIDE SEQUENCE</scope>
    <source>
        <strain evidence="17">LTLLF</strain>
        <tissue evidence="17">Muscle</tissue>
    </source>
</reference>
<comment type="subcellular location">
    <subcellularLocation>
        <location evidence="3">Cell membrane</location>
        <topology evidence="3">Multi-pass membrane protein</topology>
    </subcellularLocation>
    <subcellularLocation>
        <location evidence="1">Cytoplasm</location>
        <location evidence="1">Cytoskeleton</location>
    </subcellularLocation>
    <subcellularLocation>
        <location evidence="2">Endoplasmic reticulum membrane</location>
        <topology evidence="2">Multi-pass membrane protein</topology>
    </subcellularLocation>
</comment>
<evidence type="ECO:0000256" key="13">
    <source>
        <dbReference type="ARBA" id="ARBA00040800"/>
    </source>
</evidence>
<evidence type="ECO:0000256" key="4">
    <source>
        <dbReference type="ARBA" id="ARBA00006483"/>
    </source>
</evidence>
<keyword evidence="7 16" id="KW-0812">Transmembrane</keyword>
<dbReference type="PANTHER" id="PTHR12859">
    <property type="entry name" value="PRA1 PROTEIN"/>
    <property type="match status" value="1"/>
</dbReference>
<keyword evidence="8" id="KW-0256">Endoplasmic reticulum</keyword>
<accession>A0A8J6GLP1</accession>
<keyword evidence="10" id="KW-0007">Acetylation</keyword>
<keyword evidence="5" id="KW-1003">Cell membrane</keyword>
<comment type="subunit">
    <text evidence="15">Homodimer. Heterodimer with ARL6IP1. Forms multimers. Interacts with ARL6. Interacts with prenylated RAB1A and RAB3A. Interacts with SLC1A1/EAAC1. Interacts with RTN2 (via first transmembrane domain). Does not interact with VAMP1, VAMP2 or VAMP3.</text>
</comment>
<keyword evidence="6" id="KW-0963">Cytoplasm</keyword>
<evidence type="ECO:0000256" key="7">
    <source>
        <dbReference type="ARBA" id="ARBA00022692"/>
    </source>
</evidence>
<evidence type="ECO:0000256" key="10">
    <source>
        <dbReference type="ARBA" id="ARBA00022990"/>
    </source>
</evidence>
<proteinExistence type="inferred from homology"/>
<evidence type="ECO:0000256" key="1">
    <source>
        <dbReference type="ARBA" id="ARBA00004245"/>
    </source>
</evidence>
<evidence type="ECO:0000256" key="2">
    <source>
        <dbReference type="ARBA" id="ARBA00004477"/>
    </source>
</evidence>
<dbReference type="Pfam" id="PF03208">
    <property type="entry name" value="PRA1"/>
    <property type="match status" value="2"/>
</dbReference>